<gene>
    <name evidence="1" type="ORF">CXB77_06030</name>
</gene>
<dbReference type="OrthoDB" id="5949813at2"/>
<sequence>MKFNDKSTSATGFGTCDEFPLELDAGAIWLRQIDAARCFGITRQRISQMVADGTISTNSAGRINPSIAAKQLLKAAPGLSRSKVLVAIRRQIETALRNQAAAEDAAKIYGRICDGRDDSRLFAKRADHGRNPAATIEKALDLAEFKANQITKNPPVPPALGIAPAPRPDWADEIEAAAAEWNSLGAAA</sequence>
<dbReference type="EMBL" id="PPGH01000033">
    <property type="protein sequence ID" value="PQJ96758.1"/>
    <property type="molecule type" value="Genomic_DNA"/>
</dbReference>
<dbReference type="AlphaFoldDB" id="A0A2S7XTE2"/>
<keyword evidence="2" id="KW-1185">Reference proteome</keyword>
<protein>
    <recommendedName>
        <fullName evidence="3">DNA-binding protein</fullName>
    </recommendedName>
</protein>
<evidence type="ECO:0000313" key="1">
    <source>
        <dbReference type="EMBL" id="PQJ96758.1"/>
    </source>
</evidence>
<organism evidence="1 2">
    <name type="scientific">Chromatium okenii</name>
    <dbReference type="NCBI Taxonomy" id="61644"/>
    <lineage>
        <taxon>Bacteria</taxon>
        <taxon>Pseudomonadati</taxon>
        <taxon>Pseudomonadota</taxon>
        <taxon>Gammaproteobacteria</taxon>
        <taxon>Chromatiales</taxon>
        <taxon>Chromatiaceae</taxon>
        <taxon>Chromatium</taxon>
    </lineage>
</organism>
<dbReference type="Proteomes" id="UP000239936">
    <property type="component" value="Unassembled WGS sequence"/>
</dbReference>
<proteinExistence type="predicted"/>
<name>A0A2S7XTE2_9GAMM</name>
<reference evidence="1 2" key="1">
    <citation type="submission" date="2018-01" db="EMBL/GenBank/DDBJ databases">
        <title>The complete genome sequence of Chromatium okenii LaCa, a purple sulfur bacterium with a turbulent life.</title>
        <authorList>
            <person name="Luedin S.M."/>
            <person name="Liechti N."/>
            <person name="Storelli N."/>
            <person name="Danza F."/>
            <person name="Wittwer M."/>
            <person name="Pothier J.F."/>
            <person name="Tonolla M.A."/>
        </authorList>
    </citation>
    <scope>NUCLEOTIDE SEQUENCE [LARGE SCALE GENOMIC DNA]</scope>
    <source>
        <strain evidence="1 2">LaCa</strain>
        <plasmid evidence="1">pCok152</plasmid>
    </source>
</reference>
<evidence type="ECO:0000313" key="2">
    <source>
        <dbReference type="Proteomes" id="UP000239936"/>
    </source>
</evidence>
<accession>A0A2S7XTE2</accession>
<keyword evidence="1" id="KW-0614">Plasmid</keyword>
<geneLocation type="plasmid" evidence="1">
    <name>pCok152</name>
</geneLocation>
<comment type="caution">
    <text evidence="1">The sequence shown here is derived from an EMBL/GenBank/DDBJ whole genome shotgun (WGS) entry which is preliminary data.</text>
</comment>
<evidence type="ECO:0008006" key="3">
    <source>
        <dbReference type="Google" id="ProtNLM"/>
    </source>
</evidence>
<dbReference type="RefSeq" id="WP_105073187.1">
    <property type="nucleotide sequence ID" value="NZ_PPGH01000033.1"/>
</dbReference>